<sequence>MGKNIVILFDGTSNEISADRTNILRLFGVLDRSDKQIVYYDPGVGTFGAANAWSNAYRKTVELWGLATGWGLDQNVKEAYRFLVDNYEPGEPGDDQEYRDRDNIYIFGFSRGAYTARVLAGFVHSLGLMSKYHVNLIDYAYNTYKGISESEQQQGGADAADVDWDAPSAFKTMRLYERTLKTDRPPIKLLGLFDTVSSVIVWGKWRPQFLTLPFTDRNPSVEVVRHALAIDERRTTFNPLPWRQEQDYWGGPFKPPAPALQDMKEVWFSGVHGDIGGGYPETESAAIKIPLAWMIAETRAIGLSYDEDAVNQLVDGSSQTKSYVRPTPTAPLHDSMNWAWKLLEYVPRRVPITSWRKLGDTTRIYLPLSDRRLIPEGARLHQSVIDRLSSTMAPPYAPPNLPRQFVTEPWSNDSQTPSADPALSIIPPAA</sequence>
<protein>
    <submittedName>
        <fullName evidence="3">Uncharacterized protein (DUF2235 family)</fullName>
    </submittedName>
</protein>
<evidence type="ECO:0000313" key="3">
    <source>
        <dbReference type="EMBL" id="MBB3963594.1"/>
    </source>
</evidence>
<keyword evidence="4" id="KW-1185">Reference proteome</keyword>
<evidence type="ECO:0000259" key="2">
    <source>
        <dbReference type="Pfam" id="PF09994"/>
    </source>
</evidence>
<dbReference type="Proteomes" id="UP000582090">
    <property type="component" value="Unassembled WGS sequence"/>
</dbReference>
<dbReference type="EMBL" id="JACIDW010000002">
    <property type="protein sequence ID" value="MBB3963594.1"/>
    <property type="molecule type" value="Genomic_DNA"/>
</dbReference>
<dbReference type="PANTHER" id="PTHR33840:SF1">
    <property type="entry name" value="TLE1 PHOSPHOLIPASE DOMAIN-CONTAINING PROTEIN"/>
    <property type="match status" value="1"/>
</dbReference>
<dbReference type="RefSeq" id="WP_183899287.1">
    <property type="nucleotide sequence ID" value="NZ_JACIDW010000002.1"/>
</dbReference>
<proteinExistence type="predicted"/>
<name>A0A7W6GAB4_9HYPH</name>
<dbReference type="Pfam" id="PF09994">
    <property type="entry name" value="T6SS_Tle1-like_cat"/>
    <property type="match status" value="1"/>
</dbReference>
<evidence type="ECO:0000313" key="4">
    <source>
        <dbReference type="Proteomes" id="UP000582090"/>
    </source>
</evidence>
<feature type="domain" description="T6SS Phospholipase effector Tle1-like catalytic" evidence="2">
    <location>
        <begin position="3"/>
        <end position="297"/>
    </location>
</feature>
<dbReference type="AlphaFoldDB" id="A0A7W6GAB4"/>
<gene>
    <name evidence="3" type="ORF">GGQ67_001219</name>
</gene>
<dbReference type="InterPro" id="IPR018712">
    <property type="entry name" value="Tle1-like_cat"/>
</dbReference>
<organism evidence="3 4">
    <name type="scientific">Rhizobium metallidurans</name>
    <dbReference type="NCBI Taxonomy" id="1265931"/>
    <lineage>
        <taxon>Bacteria</taxon>
        <taxon>Pseudomonadati</taxon>
        <taxon>Pseudomonadota</taxon>
        <taxon>Alphaproteobacteria</taxon>
        <taxon>Hyphomicrobiales</taxon>
        <taxon>Rhizobiaceae</taxon>
        <taxon>Rhizobium/Agrobacterium group</taxon>
        <taxon>Rhizobium</taxon>
    </lineage>
</organism>
<evidence type="ECO:0000256" key="1">
    <source>
        <dbReference type="SAM" id="MobiDB-lite"/>
    </source>
</evidence>
<feature type="region of interest" description="Disordered" evidence="1">
    <location>
        <begin position="393"/>
        <end position="430"/>
    </location>
</feature>
<reference evidence="3 4" key="1">
    <citation type="submission" date="2020-08" db="EMBL/GenBank/DDBJ databases">
        <title>Genomic Encyclopedia of Type Strains, Phase IV (KMG-IV): sequencing the most valuable type-strain genomes for metagenomic binning, comparative biology and taxonomic classification.</title>
        <authorList>
            <person name="Goeker M."/>
        </authorList>
    </citation>
    <scope>NUCLEOTIDE SEQUENCE [LARGE SCALE GENOMIC DNA]</scope>
    <source>
        <strain evidence="3 4">DSM 26575</strain>
    </source>
</reference>
<accession>A0A7W6GAB4</accession>
<feature type="compositionally biased region" description="Polar residues" evidence="1">
    <location>
        <begin position="409"/>
        <end position="418"/>
    </location>
</feature>
<comment type="caution">
    <text evidence="3">The sequence shown here is derived from an EMBL/GenBank/DDBJ whole genome shotgun (WGS) entry which is preliminary data.</text>
</comment>
<dbReference type="PANTHER" id="PTHR33840">
    <property type="match status" value="1"/>
</dbReference>